<evidence type="ECO:0000313" key="3">
    <source>
        <dbReference type="Proteomes" id="UP000604825"/>
    </source>
</evidence>
<accession>A0A811N9J9</accession>
<proteinExistence type="predicted"/>
<feature type="domain" description="Purple acid phosphatase Fn3-like" evidence="1">
    <location>
        <begin position="4"/>
        <end position="45"/>
    </location>
</feature>
<comment type="caution">
    <text evidence="2">The sequence shown here is derived from an EMBL/GenBank/DDBJ whole genome shotgun (WGS) entry which is preliminary data.</text>
</comment>
<dbReference type="OrthoDB" id="45007at2759"/>
<dbReference type="InterPro" id="IPR040974">
    <property type="entry name" value="Fn3_PAP"/>
</dbReference>
<organism evidence="2 3">
    <name type="scientific">Miscanthus lutarioriparius</name>
    <dbReference type="NCBI Taxonomy" id="422564"/>
    <lineage>
        <taxon>Eukaryota</taxon>
        <taxon>Viridiplantae</taxon>
        <taxon>Streptophyta</taxon>
        <taxon>Embryophyta</taxon>
        <taxon>Tracheophyta</taxon>
        <taxon>Spermatophyta</taxon>
        <taxon>Magnoliopsida</taxon>
        <taxon>Liliopsida</taxon>
        <taxon>Poales</taxon>
        <taxon>Poaceae</taxon>
        <taxon>PACMAD clade</taxon>
        <taxon>Panicoideae</taxon>
        <taxon>Andropogonodae</taxon>
        <taxon>Andropogoneae</taxon>
        <taxon>Saccharinae</taxon>
        <taxon>Miscanthus</taxon>
    </lineage>
</organism>
<name>A0A811N9J9_9POAL</name>
<gene>
    <name evidence="2" type="ORF">NCGR_LOCUS11871</name>
</gene>
<reference evidence="2" key="1">
    <citation type="submission" date="2020-10" db="EMBL/GenBank/DDBJ databases">
        <authorList>
            <person name="Han B."/>
            <person name="Lu T."/>
            <person name="Zhao Q."/>
            <person name="Huang X."/>
            <person name="Zhao Y."/>
        </authorList>
    </citation>
    <scope>NUCLEOTIDE SEQUENCE</scope>
</reference>
<evidence type="ECO:0000313" key="2">
    <source>
        <dbReference type="EMBL" id="CAD6217923.1"/>
    </source>
</evidence>
<dbReference type="Pfam" id="PF17808">
    <property type="entry name" value="fn3_PAP"/>
    <property type="match status" value="1"/>
</dbReference>
<protein>
    <recommendedName>
        <fullName evidence="1">Purple acid phosphatase Fn3-like domain-containing protein</fullName>
    </recommendedName>
</protein>
<dbReference type="EMBL" id="CAJGYO010000003">
    <property type="protein sequence ID" value="CAD6217923.1"/>
    <property type="molecule type" value="Genomic_DNA"/>
</dbReference>
<dbReference type="AlphaFoldDB" id="A0A811N9J9"/>
<sequence length="69" mass="7799">MPYVQYQYANYSTNYISWGKGSVRLQLINQRSDFAFALFTGGLDNVRDSTGPLSLLYVSKLLRTPLSTT</sequence>
<keyword evidence="3" id="KW-1185">Reference proteome</keyword>
<dbReference type="Proteomes" id="UP000604825">
    <property type="component" value="Unassembled WGS sequence"/>
</dbReference>
<evidence type="ECO:0000259" key="1">
    <source>
        <dbReference type="Pfam" id="PF17808"/>
    </source>
</evidence>